<evidence type="ECO:0000313" key="1">
    <source>
        <dbReference type="EMBL" id="UZJ32759.1"/>
    </source>
</evidence>
<organism evidence="1 2">
    <name type="scientific">Streptomyces endophytica</name>
    <dbReference type="NCBI Taxonomy" id="2991496"/>
    <lineage>
        <taxon>Bacteria</taxon>
        <taxon>Bacillati</taxon>
        <taxon>Actinomycetota</taxon>
        <taxon>Actinomycetes</taxon>
        <taxon>Kitasatosporales</taxon>
        <taxon>Streptomycetaceae</taxon>
        <taxon>Streptomyces</taxon>
    </lineage>
</organism>
<dbReference type="EMBL" id="CP110636">
    <property type="protein sequence ID" value="UZJ32759.1"/>
    <property type="molecule type" value="Genomic_DNA"/>
</dbReference>
<evidence type="ECO:0000313" key="2">
    <source>
        <dbReference type="Proteomes" id="UP001164959"/>
    </source>
</evidence>
<accession>A0ABY6PFV0</accession>
<reference evidence="1" key="1">
    <citation type="submission" date="2022-11" db="EMBL/GenBank/DDBJ databases">
        <title>Identification and genomic analyses of a novel endophytic actinobacterium Streptomyces endophytica sp. nov. with potential for biocontrol of Yam anthracnose.</title>
        <authorList>
            <person name="Huang X."/>
        </authorList>
    </citation>
    <scope>NUCLEOTIDE SEQUENCE</scope>
    <source>
        <strain evidence="1">HNM0140</strain>
    </source>
</reference>
<name>A0ABY6PFV0_9ACTN</name>
<gene>
    <name evidence="1" type="ORF">OJ254_23860</name>
</gene>
<keyword evidence="2" id="KW-1185">Reference proteome</keyword>
<dbReference type="RefSeq" id="WP_265363979.1">
    <property type="nucleotide sequence ID" value="NZ_CP110636.1"/>
</dbReference>
<dbReference type="Proteomes" id="UP001164959">
    <property type="component" value="Chromosome"/>
</dbReference>
<sequence>MLGHVLGSAQIIGNSAWACTITESSGRAGRDRSVVRLPPFIRLQFLRALRDAGPAAQPWWWTGLWCGPGRWTAGAVRRHWYGLHPAALPLCVPPARPASPVAGDGADCTGPPP</sequence>
<proteinExistence type="predicted"/>
<protein>
    <submittedName>
        <fullName evidence="1">Uncharacterized protein</fullName>
    </submittedName>
</protein>